<dbReference type="InterPro" id="IPR038086">
    <property type="entry name" value="DUF2789_sf"/>
</dbReference>
<dbReference type="Pfam" id="PF10982">
    <property type="entry name" value="DUF2789"/>
    <property type="match status" value="1"/>
</dbReference>
<keyword evidence="2" id="KW-1185">Reference proteome</keyword>
<accession>A0A3A8EWQ7</accession>
<name>A0A3A8EWQ7_9GAMM</name>
<dbReference type="Gene3D" id="1.10.10.1130">
    <property type="entry name" value="Uncharacterised protein PF10982, DUF2789"/>
    <property type="match status" value="1"/>
</dbReference>
<reference evidence="1 2" key="1">
    <citation type="submission" date="2018-09" db="EMBL/GenBank/DDBJ databases">
        <title>The draft genome of Acinetobacter spp. strains.</title>
        <authorList>
            <person name="Qin J."/>
            <person name="Feng Y."/>
            <person name="Zong Z."/>
        </authorList>
    </citation>
    <scope>NUCLEOTIDE SEQUENCE [LARGE SCALE GENOMIC DNA]</scope>
    <source>
        <strain evidence="1 2">WCHAc060096</strain>
    </source>
</reference>
<dbReference type="AlphaFoldDB" id="A0A3A8EWQ7"/>
<comment type="caution">
    <text evidence="1">The sequence shown here is derived from an EMBL/GenBank/DDBJ whole genome shotgun (WGS) entry which is preliminary data.</text>
</comment>
<dbReference type="RefSeq" id="WP_120370421.1">
    <property type="nucleotide sequence ID" value="NZ_RAXU01000012.1"/>
</dbReference>
<dbReference type="Proteomes" id="UP000269001">
    <property type="component" value="Unassembled WGS sequence"/>
</dbReference>
<sequence length="82" mass="9504">MFEQQPTLELLFEQLGLDASENAINQFIKGHQLSADVELHEAEFWSEGQRQFLQSHIDKDDDWAIVIDELNQQLHIDSNPKA</sequence>
<protein>
    <submittedName>
        <fullName evidence="1">DUF2789 domain-containing protein</fullName>
    </submittedName>
</protein>
<organism evidence="1 2">
    <name type="scientific">Acinetobacter guerrae</name>
    <dbReference type="NCBI Taxonomy" id="1843371"/>
    <lineage>
        <taxon>Bacteria</taxon>
        <taxon>Pseudomonadati</taxon>
        <taxon>Pseudomonadota</taxon>
        <taxon>Gammaproteobacteria</taxon>
        <taxon>Moraxellales</taxon>
        <taxon>Moraxellaceae</taxon>
        <taxon>Acinetobacter</taxon>
    </lineage>
</organism>
<dbReference type="InterPro" id="IPR021250">
    <property type="entry name" value="DUF2789"/>
</dbReference>
<evidence type="ECO:0000313" key="2">
    <source>
        <dbReference type="Proteomes" id="UP000269001"/>
    </source>
</evidence>
<gene>
    <name evidence="1" type="ORF">D7V21_10290</name>
</gene>
<dbReference type="EMBL" id="RAXU01000012">
    <property type="protein sequence ID" value="RKG32863.1"/>
    <property type="molecule type" value="Genomic_DNA"/>
</dbReference>
<evidence type="ECO:0000313" key="1">
    <source>
        <dbReference type="EMBL" id="RKG32863.1"/>
    </source>
</evidence>
<proteinExistence type="predicted"/>